<proteinExistence type="predicted"/>
<sequence>MLEIFFFPFWICFSYLKMKKVIIFPIRYQIYINSFQLFSQVMS</sequence>
<protein>
    <submittedName>
        <fullName evidence="1">Uncharacterized protein</fullName>
    </submittedName>
</protein>
<dbReference type="AlphaFoldDB" id="A0A2P2NEQ4"/>
<dbReference type="EMBL" id="GGEC01060449">
    <property type="protein sequence ID" value="MBX40933.1"/>
    <property type="molecule type" value="Transcribed_RNA"/>
</dbReference>
<reference evidence="1" key="1">
    <citation type="submission" date="2018-02" db="EMBL/GenBank/DDBJ databases">
        <title>Rhizophora mucronata_Transcriptome.</title>
        <authorList>
            <person name="Meera S.P."/>
            <person name="Sreeshan A."/>
            <person name="Augustine A."/>
        </authorList>
    </citation>
    <scope>NUCLEOTIDE SEQUENCE</scope>
    <source>
        <tissue evidence="1">Leaf</tissue>
    </source>
</reference>
<organism evidence="1">
    <name type="scientific">Rhizophora mucronata</name>
    <name type="common">Asiatic mangrove</name>
    <dbReference type="NCBI Taxonomy" id="61149"/>
    <lineage>
        <taxon>Eukaryota</taxon>
        <taxon>Viridiplantae</taxon>
        <taxon>Streptophyta</taxon>
        <taxon>Embryophyta</taxon>
        <taxon>Tracheophyta</taxon>
        <taxon>Spermatophyta</taxon>
        <taxon>Magnoliopsida</taxon>
        <taxon>eudicotyledons</taxon>
        <taxon>Gunneridae</taxon>
        <taxon>Pentapetalae</taxon>
        <taxon>rosids</taxon>
        <taxon>fabids</taxon>
        <taxon>Malpighiales</taxon>
        <taxon>Rhizophoraceae</taxon>
        <taxon>Rhizophora</taxon>
    </lineage>
</organism>
<evidence type="ECO:0000313" key="1">
    <source>
        <dbReference type="EMBL" id="MBX40933.1"/>
    </source>
</evidence>
<accession>A0A2P2NEQ4</accession>
<name>A0A2P2NEQ4_RHIMU</name>